<keyword evidence="2" id="KW-1185">Reference proteome</keyword>
<dbReference type="InterPro" id="IPR022536">
    <property type="entry name" value="EspC"/>
</dbReference>
<evidence type="ECO:0008006" key="3">
    <source>
        <dbReference type="Google" id="ProtNLM"/>
    </source>
</evidence>
<evidence type="ECO:0000313" key="1">
    <source>
        <dbReference type="EMBL" id="CQD19216.1"/>
    </source>
</evidence>
<dbReference type="EMBL" id="CTEC01000002">
    <property type="protein sequence ID" value="CQD19216.1"/>
    <property type="molecule type" value="Genomic_DNA"/>
</dbReference>
<dbReference type="Pfam" id="PF10824">
    <property type="entry name" value="T7SS_ESX_EspC"/>
    <property type="match status" value="1"/>
</dbReference>
<protein>
    <recommendedName>
        <fullName evidence="3">ESX-1 secretion-associated protein</fullName>
    </recommendedName>
</protein>
<sequence>MFPGVGLGMRFDRGVRPATVARTEIDVPATHRVAAQFCAAADIIDRAVSDHLGRLAFGGVSAGRAHTAHGEALRAELERLAADVAQWSRASVEIAAALRASADQYADAELYAAARIA</sequence>
<gene>
    <name evidence="1" type="ORF">BN000_04457</name>
</gene>
<dbReference type="Proteomes" id="UP000199601">
    <property type="component" value="Unassembled WGS sequence"/>
</dbReference>
<name>A0A0U1DML5_9MYCO</name>
<accession>A0A0U1DML5</accession>
<organism evidence="1 2">
    <name type="scientific">Mycobacterium europaeum</name>
    <dbReference type="NCBI Taxonomy" id="761804"/>
    <lineage>
        <taxon>Bacteria</taxon>
        <taxon>Bacillati</taxon>
        <taxon>Actinomycetota</taxon>
        <taxon>Actinomycetes</taxon>
        <taxon>Mycobacteriales</taxon>
        <taxon>Mycobacteriaceae</taxon>
        <taxon>Mycobacterium</taxon>
        <taxon>Mycobacterium simiae complex</taxon>
    </lineage>
</organism>
<proteinExistence type="predicted"/>
<dbReference type="GO" id="GO:0009306">
    <property type="term" value="P:protein secretion"/>
    <property type="evidence" value="ECO:0007669"/>
    <property type="project" value="InterPro"/>
</dbReference>
<dbReference type="AlphaFoldDB" id="A0A0U1DML5"/>
<evidence type="ECO:0000313" key="2">
    <source>
        <dbReference type="Proteomes" id="UP000199601"/>
    </source>
</evidence>
<reference evidence="2" key="1">
    <citation type="submission" date="2015-03" db="EMBL/GenBank/DDBJ databases">
        <authorList>
            <person name="Urmite Genomes"/>
        </authorList>
    </citation>
    <scope>NUCLEOTIDE SEQUENCE [LARGE SCALE GENOMIC DNA]</scope>
    <source>
        <strain evidence="2">CSUR P1344</strain>
    </source>
</reference>